<comment type="caution">
    <text evidence="3">The sequence shown here is derived from an EMBL/GenBank/DDBJ whole genome shotgun (WGS) entry which is preliminary data.</text>
</comment>
<feature type="coiled-coil region" evidence="1">
    <location>
        <begin position="268"/>
        <end position="295"/>
    </location>
</feature>
<accession>A0ABS9KMX8</accession>
<evidence type="ECO:0000313" key="3">
    <source>
        <dbReference type="EMBL" id="MCG2613687.1"/>
    </source>
</evidence>
<name>A0ABS9KMX8_9BACT</name>
<dbReference type="RefSeq" id="WP_237869303.1">
    <property type="nucleotide sequence ID" value="NZ_JAKLTR010000003.1"/>
</dbReference>
<proteinExistence type="predicted"/>
<feature type="coiled-coil region" evidence="1">
    <location>
        <begin position="112"/>
        <end position="233"/>
    </location>
</feature>
<dbReference type="EMBL" id="JAKLTR010000003">
    <property type="protein sequence ID" value="MCG2613687.1"/>
    <property type="molecule type" value="Genomic_DNA"/>
</dbReference>
<gene>
    <name evidence="3" type="ORF">LZZ85_05320</name>
</gene>
<keyword evidence="2" id="KW-1133">Transmembrane helix</keyword>
<dbReference type="Proteomes" id="UP001165367">
    <property type="component" value="Unassembled WGS sequence"/>
</dbReference>
<keyword evidence="1" id="KW-0175">Coiled coil</keyword>
<evidence type="ECO:0000256" key="1">
    <source>
        <dbReference type="SAM" id="Coils"/>
    </source>
</evidence>
<keyword evidence="2" id="KW-0472">Membrane</keyword>
<sequence>MASFTLSLVELIVLLVGAIILGLTIHFFITSRKNLRIPKDTNKPDIARNEWKLKYFNDMELKDREITTLTNRVNISEENSERFAMEIEELNKAYRTLKSSPARESAGDDTITEALKEEIDELNEQIASIQQLHQQKLDQKDEEIANLREKTDELQDRLAVALENRDSSSDTNSNSADQSAINALNEQNEHLRSQLLSMSREANHEQQSAQQLIEDLRKQITQLQAELAGARSQAGEELVRNDDYLSRLIEAKQSLLQHNQQINDLLGNIDVIREKEELQQEMARANDELAGQVYDMRQLLESKDAELNAVRQKEALSKEMSSMLEQAYGEFNVLQEKISRLEAQLTSSRLQSLDHEDLKESHLKLAGDVERYRQKSQTLTSENLTLQQELNLVEDKLKEANLQRQQLQKKVSYLEEINYDLQSVSDANRKLEGQLKRIGELESMLNVVAEERDQLMQKQQTSHQPPPFA</sequence>
<feature type="coiled-coil region" evidence="1">
    <location>
        <begin position="324"/>
        <end position="458"/>
    </location>
</feature>
<evidence type="ECO:0000256" key="2">
    <source>
        <dbReference type="SAM" id="Phobius"/>
    </source>
</evidence>
<organism evidence="3 4">
    <name type="scientific">Terrimonas ginsenosidimutans</name>
    <dbReference type="NCBI Taxonomy" id="2908004"/>
    <lineage>
        <taxon>Bacteria</taxon>
        <taxon>Pseudomonadati</taxon>
        <taxon>Bacteroidota</taxon>
        <taxon>Chitinophagia</taxon>
        <taxon>Chitinophagales</taxon>
        <taxon>Chitinophagaceae</taxon>
        <taxon>Terrimonas</taxon>
    </lineage>
</organism>
<evidence type="ECO:0008006" key="5">
    <source>
        <dbReference type="Google" id="ProtNLM"/>
    </source>
</evidence>
<keyword evidence="4" id="KW-1185">Reference proteome</keyword>
<protein>
    <recommendedName>
        <fullName evidence="5">Chromosome segregation protein SMC</fullName>
    </recommendedName>
</protein>
<reference evidence="3" key="1">
    <citation type="submission" date="2022-01" db="EMBL/GenBank/DDBJ databases">
        <authorList>
            <person name="Jo J.-H."/>
            <person name="Im W.-T."/>
        </authorList>
    </citation>
    <scope>NUCLEOTIDE SEQUENCE</scope>
    <source>
        <strain evidence="3">NA20</strain>
    </source>
</reference>
<feature type="transmembrane region" description="Helical" evidence="2">
    <location>
        <begin position="6"/>
        <end position="29"/>
    </location>
</feature>
<evidence type="ECO:0000313" key="4">
    <source>
        <dbReference type="Proteomes" id="UP001165367"/>
    </source>
</evidence>
<keyword evidence="2" id="KW-0812">Transmembrane</keyword>